<feature type="chain" id="PRO_5042854298" evidence="5">
    <location>
        <begin position="23"/>
        <end position="316"/>
    </location>
</feature>
<keyword evidence="2 4" id="KW-0442">Lipid degradation</keyword>
<keyword evidence="1 4" id="KW-0378">Hydrolase</keyword>
<evidence type="ECO:0000256" key="3">
    <source>
        <dbReference type="ARBA" id="ARBA00023098"/>
    </source>
</evidence>
<evidence type="ECO:0000256" key="5">
    <source>
        <dbReference type="SAM" id="SignalP"/>
    </source>
</evidence>
<organism evidence="7 8">
    <name type="scientific">Ferrigenium kumadai</name>
    <dbReference type="NCBI Taxonomy" id="1682490"/>
    <lineage>
        <taxon>Bacteria</taxon>
        <taxon>Pseudomonadati</taxon>
        <taxon>Pseudomonadota</taxon>
        <taxon>Betaproteobacteria</taxon>
        <taxon>Nitrosomonadales</taxon>
        <taxon>Gallionellaceae</taxon>
        <taxon>Ferrigenium</taxon>
    </lineage>
</organism>
<dbReference type="Gene3D" id="3.40.1090.10">
    <property type="entry name" value="Cytosolic phospholipase A2 catalytic domain"/>
    <property type="match status" value="1"/>
</dbReference>
<keyword evidence="5" id="KW-0732">Signal</keyword>
<evidence type="ECO:0000256" key="2">
    <source>
        <dbReference type="ARBA" id="ARBA00022963"/>
    </source>
</evidence>
<dbReference type="PROSITE" id="PS51257">
    <property type="entry name" value="PROKAR_LIPOPROTEIN"/>
    <property type="match status" value="1"/>
</dbReference>
<protein>
    <submittedName>
        <fullName evidence="7">Exported phospholipase</fullName>
    </submittedName>
</protein>
<feature type="domain" description="PNPLA" evidence="6">
    <location>
        <begin position="46"/>
        <end position="215"/>
    </location>
</feature>
<feature type="active site" description="Proton acceptor" evidence="4">
    <location>
        <position position="202"/>
    </location>
</feature>
<feature type="signal peptide" evidence="5">
    <location>
        <begin position="1"/>
        <end position="22"/>
    </location>
</feature>
<dbReference type="SUPFAM" id="SSF52151">
    <property type="entry name" value="FabD/lysophospholipase-like"/>
    <property type="match status" value="1"/>
</dbReference>
<evidence type="ECO:0000313" key="8">
    <source>
        <dbReference type="Proteomes" id="UP001319121"/>
    </source>
</evidence>
<feature type="active site" description="Nucleophile" evidence="4">
    <location>
        <position position="79"/>
    </location>
</feature>
<gene>
    <name evidence="7" type="ORF">FGKAn22_06530</name>
</gene>
<reference evidence="7 8" key="1">
    <citation type="submission" date="2019-03" db="EMBL/GenBank/DDBJ databases">
        <title>Complete genome sequence of Ferrigenium kumadai strain An22, a microaerophilic iron-oxidizing bacterium isolated from a paddy field soil.</title>
        <authorList>
            <person name="Watanabe T."/>
            <person name="Asakawa S."/>
        </authorList>
    </citation>
    <scope>NUCLEOTIDE SEQUENCE [LARGE SCALE GENOMIC DNA]</scope>
    <source>
        <strain evidence="7 8">An22</strain>
    </source>
</reference>
<evidence type="ECO:0000256" key="1">
    <source>
        <dbReference type="ARBA" id="ARBA00022801"/>
    </source>
</evidence>
<dbReference type="PANTHER" id="PTHR14226">
    <property type="entry name" value="NEUROPATHY TARGET ESTERASE/SWISS CHEESE D.MELANOGASTER"/>
    <property type="match status" value="1"/>
</dbReference>
<dbReference type="InterPro" id="IPR050301">
    <property type="entry name" value="NTE"/>
</dbReference>
<name>A0AAN1VZ75_9PROT</name>
<dbReference type="PROSITE" id="PS51635">
    <property type="entry name" value="PNPLA"/>
    <property type="match status" value="1"/>
</dbReference>
<dbReference type="GO" id="GO:0016787">
    <property type="term" value="F:hydrolase activity"/>
    <property type="evidence" value="ECO:0007669"/>
    <property type="project" value="UniProtKB-UniRule"/>
</dbReference>
<comment type="caution">
    <text evidence="4">Lacks conserved residue(s) required for the propagation of feature annotation.</text>
</comment>
<dbReference type="Pfam" id="PF01734">
    <property type="entry name" value="Patatin"/>
    <property type="match status" value="1"/>
</dbReference>
<proteinExistence type="predicted"/>
<dbReference type="RefSeq" id="WP_212786564.1">
    <property type="nucleotide sequence ID" value="NZ_AP019536.1"/>
</dbReference>
<dbReference type="AlphaFoldDB" id="A0AAN1VZ75"/>
<evidence type="ECO:0000259" key="6">
    <source>
        <dbReference type="PROSITE" id="PS51635"/>
    </source>
</evidence>
<feature type="short sequence motif" description="GXSXG" evidence="4">
    <location>
        <begin position="77"/>
        <end position="81"/>
    </location>
</feature>
<keyword evidence="8" id="KW-1185">Reference proteome</keyword>
<dbReference type="InterPro" id="IPR016035">
    <property type="entry name" value="Acyl_Trfase/lysoPLipase"/>
</dbReference>
<evidence type="ECO:0000256" key="4">
    <source>
        <dbReference type="PROSITE-ProRule" id="PRU01161"/>
    </source>
</evidence>
<accession>A0AAN1VZ75</accession>
<feature type="short sequence motif" description="DGA/G" evidence="4">
    <location>
        <begin position="202"/>
        <end position="204"/>
    </location>
</feature>
<dbReference type="GO" id="GO:0016042">
    <property type="term" value="P:lipid catabolic process"/>
    <property type="evidence" value="ECO:0007669"/>
    <property type="project" value="UniProtKB-UniRule"/>
</dbReference>
<dbReference type="CDD" id="cd07205">
    <property type="entry name" value="Pat_PNPLA6_PNPLA7_NTE1_like"/>
    <property type="match status" value="1"/>
</dbReference>
<dbReference type="Proteomes" id="UP001319121">
    <property type="component" value="Chromosome"/>
</dbReference>
<dbReference type="EMBL" id="AP019536">
    <property type="protein sequence ID" value="BBI98960.1"/>
    <property type="molecule type" value="Genomic_DNA"/>
</dbReference>
<keyword evidence="3 4" id="KW-0443">Lipid metabolism</keyword>
<dbReference type="PANTHER" id="PTHR14226:SF76">
    <property type="entry name" value="NTE FAMILY PROTEIN RSSA"/>
    <property type="match status" value="1"/>
</dbReference>
<dbReference type="KEGG" id="fku:FGKAn22_06530"/>
<sequence>MKRYAIAILLLLGITACTTPQVTPPPQPQLPPTTPVVERPPAKIALALGGGAARGFAHVGVIKALEAQGISPDIVVGTSAGSVVGALYAAGLTGFQIQELSMNMEEDQILDGSGLYRCIAETMVTDKRGCIKGQALQDFINRNVKGRPMEKLNKTFAAVATNLNSGEMVVFRKGNTGMAVRASSSIPVFFQPVTINGQDYVDGGLVAPVPASVARTLGADFVIAVDISVRPQDRSTEGMTDILLQTFSIFGKTINRHEQSSADIIVRPVTSGLPSADASGRHKAVLEGEKAVAAILPELKAKLAKLNEERHVAGMP</sequence>
<dbReference type="InterPro" id="IPR002641">
    <property type="entry name" value="PNPLA_dom"/>
</dbReference>
<evidence type="ECO:0000313" key="7">
    <source>
        <dbReference type="EMBL" id="BBI98960.1"/>
    </source>
</evidence>